<keyword evidence="1" id="KW-0812">Transmembrane</keyword>
<organism evidence="2">
    <name type="scientific">Hokovirus HKV1</name>
    <dbReference type="NCBI Taxonomy" id="1977638"/>
    <lineage>
        <taxon>Viruses</taxon>
        <taxon>Varidnaviria</taxon>
        <taxon>Bamfordvirae</taxon>
        <taxon>Nucleocytoviricota</taxon>
        <taxon>Megaviricetes</taxon>
        <taxon>Imitervirales</taxon>
        <taxon>Mimiviridae</taxon>
        <taxon>Klosneuvirinae</taxon>
        <taxon>Hokovirus</taxon>
    </lineage>
</organism>
<reference evidence="2" key="1">
    <citation type="journal article" date="2017" name="Science">
        <title>Giant viruses with an expanded complement of translation system components.</title>
        <authorList>
            <person name="Schulz F."/>
            <person name="Yutin N."/>
            <person name="Ivanova N.N."/>
            <person name="Ortega D.R."/>
            <person name="Lee T.K."/>
            <person name="Vierheilig J."/>
            <person name="Daims H."/>
            <person name="Horn M."/>
            <person name="Wagner M."/>
            <person name="Jensen G.J."/>
            <person name="Kyrpides N.C."/>
            <person name="Koonin E.V."/>
            <person name="Woyke T."/>
        </authorList>
    </citation>
    <scope>NUCLEOTIDE SEQUENCE</scope>
    <source>
        <strain evidence="2">HKV1</strain>
    </source>
</reference>
<accession>A0A1V0SGW0</accession>
<sequence>MTNFFEKPLWPLIVFVIFYIIMDVLVWFIISYKENKCMANTFVFIRGSALILCGIFLSCLTLLLNLINYKIINMKIGTFILLLFVSYSIIGNIYGLYGILTSSDLGLTLGFDGNYDPSCDKNINICGRLVSLC</sequence>
<feature type="transmembrane region" description="Helical" evidence="1">
    <location>
        <begin position="79"/>
        <end position="100"/>
    </location>
</feature>
<feature type="transmembrane region" description="Helical" evidence="1">
    <location>
        <begin position="42"/>
        <end position="67"/>
    </location>
</feature>
<protein>
    <submittedName>
        <fullName evidence="2">Uncharacterized protein</fullName>
    </submittedName>
</protein>
<name>A0A1V0SGW0_9VIRU</name>
<keyword evidence="1" id="KW-1133">Transmembrane helix</keyword>
<feature type="transmembrane region" description="Helical" evidence="1">
    <location>
        <begin position="12"/>
        <end position="30"/>
    </location>
</feature>
<dbReference type="EMBL" id="KY684105">
    <property type="protein sequence ID" value="ARF10959.1"/>
    <property type="molecule type" value="Genomic_DNA"/>
</dbReference>
<keyword evidence="1" id="KW-0472">Membrane</keyword>
<evidence type="ECO:0000313" key="2">
    <source>
        <dbReference type="EMBL" id="ARF10959.1"/>
    </source>
</evidence>
<proteinExistence type="predicted"/>
<evidence type="ECO:0000256" key="1">
    <source>
        <dbReference type="SAM" id="Phobius"/>
    </source>
</evidence>
<gene>
    <name evidence="2" type="ORF">Hokovirus_3_232</name>
</gene>